<dbReference type="SUPFAM" id="SSF55315">
    <property type="entry name" value="L30e-like"/>
    <property type="match status" value="1"/>
</dbReference>
<dbReference type="Gene3D" id="3.30.1330.30">
    <property type="match status" value="1"/>
</dbReference>
<reference evidence="3" key="1">
    <citation type="journal article" date="2023" name="Insect Mol. Biol.">
        <title>Genome sequencing provides insights into the evolution of gene families encoding plant cell wall-degrading enzymes in longhorned beetles.</title>
        <authorList>
            <person name="Shin N.R."/>
            <person name="Okamura Y."/>
            <person name="Kirsch R."/>
            <person name="Pauchet Y."/>
        </authorList>
    </citation>
    <scope>NUCLEOTIDE SEQUENCE</scope>
    <source>
        <strain evidence="3">AMC_N1</strain>
    </source>
</reference>
<evidence type="ECO:0000313" key="3">
    <source>
        <dbReference type="EMBL" id="KAJ8955897.1"/>
    </source>
</evidence>
<organism evidence="3 4">
    <name type="scientific">Aromia moschata</name>
    <dbReference type="NCBI Taxonomy" id="1265417"/>
    <lineage>
        <taxon>Eukaryota</taxon>
        <taxon>Metazoa</taxon>
        <taxon>Ecdysozoa</taxon>
        <taxon>Arthropoda</taxon>
        <taxon>Hexapoda</taxon>
        <taxon>Insecta</taxon>
        <taxon>Pterygota</taxon>
        <taxon>Neoptera</taxon>
        <taxon>Endopterygota</taxon>
        <taxon>Coleoptera</taxon>
        <taxon>Polyphaga</taxon>
        <taxon>Cucujiformia</taxon>
        <taxon>Chrysomeloidea</taxon>
        <taxon>Cerambycidae</taxon>
        <taxon>Cerambycinae</taxon>
        <taxon>Callichromatini</taxon>
        <taxon>Aromia</taxon>
    </lineage>
</organism>
<dbReference type="InterPro" id="IPR029064">
    <property type="entry name" value="Ribosomal_eL30-like_sf"/>
</dbReference>
<dbReference type="GO" id="GO:0005737">
    <property type="term" value="C:cytoplasm"/>
    <property type="evidence" value="ECO:0007669"/>
    <property type="project" value="TreeGrafter"/>
</dbReference>
<dbReference type="GO" id="GO:0005634">
    <property type="term" value="C:nucleus"/>
    <property type="evidence" value="ECO:0007669"/>
    <property type="project" value="InterPro"/>
</dbReference>
<dbReference type="PANTHER" id="PTHR10411">
    <property type="entry name" value="GROWTH ARREST AND DNA DAMAGE-INDUCIBLE PROTEIN GADD45"/>
    <property type="match status" value="1"/>
</dbReference>
<dbReference type="InterPro" id="IPR024824">
    <property type="entry name" value="GADD45"/>
</dbReference>
<dbReference type="AlphaFoldDB" id="A0AAV8YV32"/>
<accession>A0AAV8YV32</accession>
<proteinExistence type="inferred from homology"/>
<comment type="similarity">
    <text evidence="1">Belongs to the GADD45 family.</text>
</comment>
<keyword evidence="4" id="KW-1185">Reference proteome</keyword>
<dbReference type="EMBL" id="JAPWTK010000035">
    <property type="protein sequence ID" value="KAJ8955897.1"/>
    <property type="molecule type" value="Genomic_DNA"/>
</dbReference>
<name>A0AAV8YV32_9CUCU</name>
<dbReference type="Pfam" id="PF01248">
    <property type="entry name" value="Ribosomal_L7Ae"/>
    <property type="match status" value="1"/>
</dbReference>
<dbReference type="FunFam" id="3.30.1330.30:FF:000045">
    <property type="entry name" value="Predicted protein"/>
    <property type="match status" value="1"/>
</dbReference>
<dbReference type="GO" id="GO:0051726">
    <property type="term" value="P:regulation of cell cycle"/>
    <property type="evidence" value="ECO:0007669"/>
    <property type="project" value="InterPro"/>
</dbReference>
<dbReference type="PANTHER" id="PTHR10411:SF8">
    <property type="entry name" value="FI09246P"/>
    <property type="match status" value="1"/>
</dbReference>
<evidence type="ECO:0000313" key="4">
    <source>
        <dbReference type="Proteomes" id="UP001162162"/>
    </source>
</evidence>
<dbReference type="Proteomes" id="UP001162162">
    <property type="component" value="Unassembled WGS sequence"/>
</dbReference>
<evidence type="ECO:0000256" key="1">
    <source>
        <dbReference type="ARBA" id="ARBA00007361"/>
    </source>
</evidence>
<protein>
    <recommendedName>
        <fullName evidence="2">Ribosomal protein eL8/eL30/eS12/Gadd45 domain-containing protein</fullName>
    </recommendedName>
</protein>
<dbReference type="InterPro" id="IPR004038">
    <property type="entry name" value="Ribosomal_eL8/eL30/eS12/Gad45"/>
</dbReference>
<feature type="non-terminal residue" evidence="3">
    <location>
        <position position="1"/>
    </location>
</feature>
<sequence>RSPLRVSNAEYKTVAPKPYVTKTVESYSASVREFHRVAIWRITQHYKSCYHINCNSWITVILTNSVNWKRTVFDVYKSVKVSKLYPPRATMCVSKINEDKCKMINRNKLGRAVRGMLTRAKVERRLVCGLLPAIAYLEKSPDDVVFCVLPLTRPGDAATHIQTVLLQAFCFENYIPVIQVDSSEKLARYCELASNKGGCNCAIITRDFSLPSTPDEEIPLSPTEQVLADFYECTLEEFPRPVIELPI</sequence>
<gene>
    <name evidence="3" type="ORF">NQ318_005445</name>
</gene>
<comment type="caution">
    <text evidence="3">The sequence shown here is derived from an EMBL/GenBank/DDBJ whole genome shotgun (WGS) entry which is preliminary data.</text>
</comment>
<feature type="domain" description="Ribosomal protein eL8/eL30/eS12/Gadd45" evidence="2">
    <location>
        <begin position="112"/>
        <end position="195"/>
    </location>
</feature>
<evidence type="ECO:0000259" key="2">
    <source>
        <dbReference type="Pfam" id="PF01248"/>
    </source>
</evidence>